<dbReference type="OrthoDB" id="511218at2"/>
<sequence length="156" mass="17815">MQLKKLLEKWDLASLKISTPFMEMEWVPRDEDKTAAWELYIELITRVATQHLEPEAGDEAAALASIADLFELTRKTIKRNGRYCINFTRIAVVVLNQKVRPFTAKWHPRALAGPLGDADKAAFRTELRALQTDLRNYTRLLADLADVEDMTDLEAV</sequence>
<proteinExistence type="predicted"/>
<keyword evidence="1" id="KW-0175">Coiled coil</keyword>
<name>L0H0K0_9GAMM</name>
<dbReference type="AlphaFoldDB" id="L0H0K0"/>
<feature type="coiled-coil region" evidence="1">
    <location>
        <begin position="120"/>
        <end position="147"/>
    </location>
</feature>
<reference evidence="2 3" key="1">
    <citation type="submission" date="2011-09" db="EMBL/GenBank/DDBJ databases">
        <title>Complete sequence of chromosome of Thioflavicoccus mobilis 8321.</title>
        <authorList>
            <consortium name="US DOE Joint Genome Institute"/>
            <person name="Lucas S."/>
            <person name="Han J."/>
            <person name="Lapidus A."/>
            <person name="Cheng J.-F."/>
            <person name="Goodwin L."/>
            <person name="Pitluck S."/>
            <person name="Peters L."/>
            <person name="Ovchinnikova G."/>
            <person name="Lu M."/>
            <person name="Detter J.C."/>
            <person name="Han C."/>
            <person name="Tapia R."/>
            <person name="Land M."/>
            <person name="Hauser L."/>
            <person name="Kyrpides N."/>
            <person name="Ivanova N."/>
            <person name="Pagani I."/>
            <person name="Vogl K."/>
            <person name="Liu Z."/>
            <person name="Imhoff J."/>
            <person name="Thiel V."/>
            <person name="Frigaard N.-U."/>
            <person name="Bryant D."/>
            <person name="Woyke T."/>
        </authorList>
    </citation>
    <scope>NUCLEOTIDE SEQUENCE [LARGE SCALE GENOMIC DNA]</scope>
    <source>
        <strain evidence="2 3">8321</strain>
    </source>
</reference>
<dbReference type="eggNOG" id="ENOG5031ND8">
    <property type="taxonomic scope" value="Bacteria"/>
</dbReference>
<dbReference type="EMBL" id="CP003051">
    <property type="protein sequence ID" value="AGA91582.1"/>
    <property type="molecule type" value="Genomic_DNA"/>
</dbReference>
<organism evidence="2 3">
    <name type="scientific">Thioflavicoccus mobilis 8321</name>
    <dbReference type="NCBI Taxonomy" id="765912"/>
    <lineage>
        <taxon>Bacteria</taxon>
        <taxon>Pseudomonadati</taxon>
        <taxon>Pseudomonadota</taxon>
        <taxon>Gammaproteobacteria</taxon>
        <taxon>Chromatiales</taxon>
        <taxon>Chromatiaceae</taxon>
        <taxon>Thioflavicoccus</taxon>
    </lineage>
</organism>
<dbReference type="Proteomes" id="UP000010816">
    <property type="component" value="Chromosome"/>
</dbReference>
<evidence type="ECO:0000313" key="2">
    <source>
        <dbReference type="EMBL" id="AGA91582.1"/>
    </source>
</evidence>
<dbReference type="PATRIC" id="fig|765912.4.peg.2819"/>
<protein>
    <submittedName>
        <fullName evidence="2">Uncharacterized protein</fullName>
    </submittedName>
</protein>
<dbReference type="RefSeq" id="WP_015281713.1">
    <property type="nucleotide sequence ID" value="NC_019940.1"/>
</dbReference>
<evidence type="ECO:0000256" key="1">
    <source>
        <dbReference type="SAM" id="Coils"/>
    </source>
</evidence>
<keyword evidence="3" id="KW-1185">Reference proteome</keyword>
<dbReference type="HOGENOM" id="CLU_136611_0_0_6"/>
<accession>L0H0K0</accession>
<gene>
    <name evidence="2" type="ORF">Thimo_2882</name>
</gene>
<dbReference type="KEGG" id="tmb:Thimo_2882"/>
<evidence type="ECO:0000313" key="3">
    <source>
        <dbReference type="Proteomes" id="UP000010816"/>
    </source>
</evidence>